<keyword evidence="5" id="KW-1185">Reference proteome</keyword>
<feature type="signal peptide" evidence="1">
    <location>
        <begin position="1"/>
        <end position="19"/>
    </location>
</feature>
<sequence length="366" mass="38295">MQLWHLSLAACALFGSARAASTLVVPNKIAVGPSIAQFVSGSSALDGPKLTNEVNATSFDWWYFDAVSSDSEAAVVIVFYLSTSLGFPFVPSGSVLSVDIFATFPNGTLIFDPLADPLIGGSATITTNGDGASGTWGGTGFSFEGAPDLSSYTVTVDNPVLGIKGTLQLNSVAPAHYPCSPKVAGANLEVSPHIGWANAMPDANAIADFTILGEKLQFNGVGYHDKNWGDEGFTTTVASWYWGHGRLGPYSIVWFDVLGNDGIEYVSAYVALNGAIIKTSCSGIKVRPTGRNSQYPPLSTSGAPEGYQMTIDLGGDYGTLVVNITTTTTLAPATIYQRWAGDMTGGVTGGPTYTGPALYEQFAFNS</sequence>
<protein>
    <recommendedName>
        <fullName evidence="6">Hydroxyneurosporene synthase</fullName>
    </recommendedName>
</protein>
<organism evidence="4 5">
    <name type="scientific">Pseudogymnoascus verrucosus</name>
    <dbReference type="NCBI Taxonomy" id="342668"/>
    <lineage>
        <taxon>Eukaryota</taxon>
        <taxon>Fungi</taxon>
        <taxon>Dikarya</taxon>
        <taxon>Ascomycota</taxon>
        <taxon>Pezizomycotina</taxon>
        <taxon>Leotiomycetes</taxon>
        <taxon>Thelebolales</taxon>
        <taxon>Thelebolaceae</taxon>
        <taxon>Pseudogymnoascus</taxon>
    </lineage>
</organism>
<keyword evidence="1" id="KW-0732">Signal</keyword>
<evidence type="ECO:0000259" key="2">
    <source>
        <dbReference type="Pfam" id="PF24137"/>
    </source>
</evidence>
<dbReference type="SUPFAM" id="SSF159245">
    <property type="entry name" value="AttH-like"/>
    <property type="match status" value="1"/>
</dbReference>
<dbReference type="EMBL" id="KV460239">
    <property type="protein sequence ID" value="OBT94960.1"/>
    <property type="molecule type" value="Genomic_DNA"/>
</dbReference>
<proteinExistence type="predicted"/>
<reference evidence="4 5" key="1">
    <citation type="submission" date="2016-03" db="EMBL/GenBank/DDBJ databases">
        <title>Comparative genomics of Pseudogymnoascus destructans, the fungus causing white-nose syndrome of bats.</title>
        <authorList>
            <person name="Palmer J.M."/>
            <person name="Drees K.P."/>
            <person name="Foster J.T."/>
            <person name="Lindner D.L."/>
        </authorList>
    </citation>
    <scope>NUCLEOTIDE SEQUENCE [LARGE SCALE GENOMIC DNA]</scope>
    <source>
        <strain evidence="4 5">UAMH 10579</strain>
    </source>
</reference>
<gene>
    <name evidence="4" type="ORF">VE01_07455</name>
</gene>
<reference evidence="5" key="2">
    <citation type="journal article" date="2018" name="Nat. Commun.">
        <title>Extreme sensitivity to ultraviolet light in the fungal pathogen causing white-nose syndrome of bats.</title>
        <authorList>
            <person name="Palmer J.M."/>
            <person name="Drees K.P."/>
            <person name="Foster J.T."/>
            <person name="Lindner D.L."/>
        </authorList>
    </citation>
    <scope>NUCLEOTIDE SEQUENCE [LARGE SCALE GENOMIC DNA]</scope>
    <source>
        <strain evidence="5">UAMH 10579</strain>
    </source>
</reference>
<dbReference type="Pfam" id="PF24137">
    <property type="entry name" value="DA_N"/>
    <property type="match status" value="1"/>
</dbReference>
<dbReference type="AlphaFoldDB" id="A0A1B8GGL2"/>
<name>A0A1B8GGL2_9PEZI</name>
<dbReference type="InterPro" id="IPR056402">
    <property type="entry name" value="DA_N"/>
</dbReference>
<feature type="domain" description="Diels-Alderase N-terminal" evidence="2">
    <location>
        <begin position="19"/>
        <end position="228"/>
    </location>
</feature>
<evidence type="ECO:0000313" key="5">
    <source>
        <dbReference type="Proteomes" id="UP000091956"/>
    </source>
</evidence>
<dbReference type="STRING" id="342668.A0A1B8GGL2"/>
<dbReference type="RefSeq" id="XP_018128693.1">
    <property type="nucleotide sequence ID" value="XM_018276890.2"/>
</dbReference>
<evidence type="ECO:0000256" key="1">
    <source>
        <dbReference type="SAM" id="SignalP"/>
    </source>
</evidence>
<dbReference type="GeneID" id="28840841"/>
<feature type="chain" id="PRO_5008608555" description="Hydroxyneurosporene synthase" evidence="1">
    <location>
        <begin position="20"/>
        <end position="366"/>
    </location>
</feature>
<evidence type="ECO:0000313" key="4">
    <source>
        <dbReference type="EMBL" id="OBT94960.1"/>
    </source>
</evidence>
<dbReference type="InterPro" id="IPR057722">
    <property type="entry name" value="AsqO/PenF-like_C"/>
</dbReference>
<evidence type="ECO:0008006" key="6">
    <source>
        <dbReference type="Google" id="ProtNLM"/>
    </source>
</evidence>
<accession>A0A1B8GGL2</accession>
<feature type="domain" description="AsqO/PenF-like C-terminal" evidence="3">
    <location>
        <begin position="235"/>
        <end position="363"/>
    </location>
</feature>
<evidence type="ECO:0000259" key="3">
    <source>
        <dbReference type="Pfam" id="PF25581"/>
    </source>
</evidence>
<dbReference type="Pfam" id="PF25581">
    <property type="entry name" value="AsqO_C"/>
    <property type="match status" value="1"/>
</dbReference>
<dbReference type="Proteomes" id="UP000091956">
    <property type="component" value="Unassembled WGS sequence"/>
</dbReference>